<comment type="caution">
    <text evidence="1">The sequence shown here is derived from an EMBL/GenBank/DDBJ whole genome shotgun (WGS) entry which is preliminary data.</text>
</comment>
<keyword evidence="2" id="KW-1185">Reference proteome</keyword>
<accession>A0A1B7JCD6</accession>
<gene>
    <name evidence="1" type="ORF">M989_04455</name>
</gene>
<evidence type="ECO:0000313" key="1">
    <source>
        <dbReference type="EMBL" id="OAT45254.1"/>
    </source>
</evidence>
<reference evidence="1 2" key="1">
    <citation type="submission" date="2016-04" db="EMBL/GenBank/DDBJ databases">
        <title>ATOL: Assembling a taxonomically balanced genome-scale reconstruction of the evolutionary history of the Enterobacteriaceae.</title>
        <authorList>
            <person name="Plunkett G.III."/>
            <person name="Neeno-Eckwall E.C."/>
            <person name="Glasner J.D."/>
            <person name="Perna N.T."/>
        </authorList>
    </citation>
    <scope>NUCLEOTIDE SEQUENCE [LARGE SCALE GENOMIC DNA]</scope>
    <source>
        <strain evidence="1 2">ATCC 51603</strain>
    </source>
</reference>
<dbReference type="EMBL" id="LXEU01000095">
    <property type="protein sequence ID" value="OAT45254.1"/>
    <property type="molecule type" value="Genomic_DNA"/>
</dbReference>
<organism evidence="1 2">
    <name type="scientific">Kluyvera georgiana ATCC 51603</name>
    <dbReference type="NCBI Taxonomy" id="1354264"/>
    <lineage>
        <taxon>Bacteria</taxon>
        <taxon>Pseudomonadati</taxon>
        <taxon>Pseudomonadota</taxon>
        <taxon>Gammaproteobacteria</taxon>
        <taxon>Enterobacterales</taxon>
        <taxon>Enterobacteriaceae</taxon>
        <taxon>Kluyvera</taxon>
    </lineage>
</organism>
<dbReference type="Proteomes" id="UP000078386">
    <property type="component" value="Unassembled WGS sequence"/>
</dbReference>
<proteinExistence type="predicted"/>
<sequence>MSVNCYQDGKNHVQTVSMNALQQGQQFVNEKSTARLQWLNADKKEAILTVEYK</sequence>
<evidence type="ECO:0000313" key="2">
    <source>
        <dbReference type="Proteomes" id="UP000078386"/>
    </source>
</evidence>
<dbReference type="AlphaFoldDB" id="A0A1B7JCD6"/>
<dbReference type="PATRIC" id="fig|1354264.4.peg.4622"/>
<protein>
    <submittedName>
        <fullName evidence="1">Uncharacterized protein</fullName>
    </submittedName>
</protein>
<name>A0A1B7JCD6_9ENTR</name>